<accession>A0ABM8QBM9</accession>
<protein>
    <submittedName>
        <fullName evidence="1">Uncharacterized protein</fullName>
    </submittedName>
</protein>
<gene>
    <name evidence="1" type="ORF">R69888_00100</name>
</gene>
<dbReference type="RefSeq" id="WP_211608647.1">
    <property type="nucleotide sequence ID" value="NZ_CAJNBK010000001.1"/>
</dbReference>
<dbReference type="Proteomes" id="UP000672526">
    <property type="component" value="Unassembled WGS sequence"/>
</dbReference>
<reference evidence="1 2" key="1">
    <citation type="submission" date="2021-02" db="EMBL/GenBank/DDBJ databases">
        <authorList>
            <person name="Vanwijnsberghe S."/>
        </authorList>
    </citation>
    <scope>NUCLEOTIDE SEQUENCE [LARGE SCALE GENOMIC DNA]</scope>
    <source>
        <strain evidence="1 2">LMG 31837</strain>
    </source>
</reference>
<evidence type="ECO:0000313" key="1">
    <source>
        <dbReference type="EMBL" id="CAE6688408.1"/>
    </source>
</evidence>
<proteinExistence type="predicted"/>
<evidence type="ECO:0000313" key="2">
    <source>
        <dbReference type="Proteomes" id="UP000672526"/>
    </source>
</evidence>
<name>A0ABM8QBM9_9BURK</name>
<sequence>MTNVYQTPEKFSTKTTLFRIGEESLRKEGWEVNSVPGAGAGSVRRITRGNESKLVSIRTTQDTYIAFPRDREDKRWVTLSDVDAVVAVSVDDRHNPQNANVHFLDAEEVRARFDRSYAARMKAGHRIPIGRGVWVGLYQKEAAHPPSHVGGGIGLMYPPIAQVPLSAEFRASATSEEEELAVDAAQPEEKSEAPLTITEAKRRLAETFGVSPDSIKITIEA</sequence>
<dbReference type="EMBL" id="CAJNBK010000001">
    <property type="protein sequence ID" value="CAE6688408.1"/>
    <property type="molecule type" value="Genomic_DNA"/>
</dbReference>
<organism evidence="1 2">
    <name type="scientific">Paraburkholderia haematera</name>
    <dbReference type="NCBI Taxonomy" id="2793077"/>
    <lineage>
        <taxon>Bacteria</taxon>
        <taxon>Pseudomonadati</taxon>
        <taxon>Pseudomonadota</taxon>
        <taxon>Betaproteobacteria</taxon>
        <taxon>Burkholderiales</taxon>
        <taxon>Burkholderiaceae</taxon>
        <taxon>Paraburkholderia</taxon>
    </lineage>
</organism>
<comment type="caution">
    <text evidence="1">The sequence shown here is derived from an EMBL/GenBank/DDBJ whole genome shotgun (WGS) entry which is preliminary data.</text>
</comment>
<keyword evidence="2" id="KW-1185">Reference proteome</keyword>